<evidence type="ECO:0000313" key="2">
    <source>
        <dbReference type="EMBL" id="EKF25909.1"/>
    </source>
</evidence>
<evidence type="ECO:0000256" key="1">
    <source>
        <dbReference type="SAM" id="MobiDB-lite"/>
    </source>
</evidence>
<evidence type="ECO:0000313" key="3">
    <source>
        <dbReference type="Proteomes" id="UP000006265"/>
    </source>
</evidence>
<gene>
    <name evidence="2" type="ORF">C731_0059</name>
</gene>
<dbReference type="AlphaFoldDB" id="K5BL32"/>
<dbReference type="Proteomes" id="UP000006265">
    <property type="component" value="Unassembled WGS sequence"/>
</dbReference>
<comment type="caution">
    <text evidence="2">The sequence shown here is derived from an EMBL/GenBank/DDBJ whole genome shotgun (WGS) entry which is preliminary data.</text>
</comment>
<organism evidence="2 3">
    <name type="scientific">Mycolicibacterium hassiacum (strain DSM 44199 / CIP 105218 / JCM 12690 / 3849)</name>
    <name type="common">Mycobacterium hassiacum</name>
    <dbReference type="NCBI Taxonomy" id="1122247"/>
    <lineage>
        <taxon>Bacteria</taxon>
        <taxon>Bacillati</taxon>
        <taxon>Actinomycetota</taxon>
        <taxon>Actinomycetes</taxon>
        <taxon>Mycobacteriales</taxon>
        <taxon>Mycobacteriaceae</taxon>
        <taxon>Mycolicibacterium</taxon>
    </lineage>
</organism>
<keyword evidence="3" id="KW-1185">Reference proteome</keyword>
<feature type="compositionally biased region" description="Polar residues" evidence="1">
    <location>
        <begin position="47"/>
        <end position="61"/>
    </location>
</feature>
<feature type="region of interest" description="Disordered" evidence="1">
    <location>
        <begin position="1"/>
        <end position="141"/>
    </location>
</feature>
<name>K5BL32_MYCHD</name>
<feature type="compositionally biased region" description="Low complexity" evidence="1">
    <location>
        <begin position="81"/>
        <end position="95"/>
    </location>
</feature>
<dbReference type="EMBL" id="AMRA01000003">
    <property type="protein sequence ID" value="EKF25909.1"/>
    <property type="molecule type" value="Genomic_DNA"/>
</dbReference>
<dbReference type="PATRIC" id="fig|1122247.3.peg.54"/>
<sequence length="156" mass="16742">MRASHGAQNMGARNQRGNNRAPPCRVRSLEPGRATYSARSPVPHAGSCSTGSCNDRPTCHSTVRRHRSDGPGLNQPEPFFGPARGWRRIAAAARGVDAPHRTRQPPRSRPEPLRCRAVADPPGVSGSPPPGGRAAQAYPESTKATIREIVAFVRGR</sequence>
<proteinExistence type="predicted"/>
<accession>K5BL32</accession>
<reference evidence="2 3" key="1">
    <citation type="journal article" date="2012" name="J. Bacteriol.">
        <title>Genome sequence of Mycobacterium hassiacum DSM 44199, a rare source of heat-stable mycobacterial proteins.</title>
        <authorList>
            <person name="Tiago I."/>
            <person name="Maranha A."/>
            <person name="Mendes V."/>
            <person name="Alarico S."/>
            <person name="Moynihan P.J."/>
            <person name="Clarke A.J."/>
            <person name="Macedo-Ribeiro S."/>
            <person name="Pereira P.J."/>
            <person name="Empadinhas N."/>
        </authorList>
    </citation>
    <scope>NUCLEOTIDE SEQUENCE [LARGE SCALE GENOMIC DNA]</scope>
    <source>
        <strain evidence="3">DSM 44199 / CIP 105218 / JCM 12690 / 3849</strain>
    </source>
</reference>
<protein>
    <submittedName>
        <fullName evidence="2">Uncharacterized protein</fullName>
    </submittedName>
</protein>